<evidence type="ECO:0000256" key="1">
    <source>
        <dbReference type="SAM" id="MobiDB-lite"/>
    </source>
</evidence>
<feature type="region of interest" description="Disordered" evidence="1">
    <location>
        <begin position="1"/>
        <end position="35"/>
    </location>
</feature>
<evidence type="ECO:0000313" key="3">
    <source>
        <dbReference type="Proteomes" id="UP000663508"/>
    </source>
</evidence>
<reference evidence="2" key="1">
    <citation type="submission" date="2020-11" db="EMBL/GenBank/DDBJ databases">
        <title>Complete genome sequence of a novel pathogenic Methylobacterium strain isolated from rice in Vietnam.</title>
        <authorList>
            <person name="Lai K."/>
            <person name="Okazaki S."/>
            <person name="Higashi K."/>
            <person name="Mori H."/>
            <person name="Toyoda A."/>
            <person name="Kurokawa K."/>
        </authorList>
    </citation>
    <scope>NUCLEOTIDE SEQUENCE</scope>
    <source>
        <strain evidence="2">VL1</strain>
    </source>
</reference>
<evidence type="ECO:0000313" key="2">
    <source>
        <dbReference type="EMBL" id="BCM86168.1"/>
    </source>
</evidence>
<feature type="region of interest" description="Disordered" evidence="1">
    <location>
        <begin position="81"/>
        <end position="110"/>
    </location>
</feature>
<dbReference type="EMBL" id="AP024145">
    <property type="protein sequence ID" value="BCM86168.1"/>
    <property type="molecule type" value="Genomic_DNA"/>
</dbReference>
<dbReference type="AlphaFoldDB" id="A0A8H8WX70"/>
<feature type="compositionally biased region" description="Basic and acidic residues" evidence="1">
    <location>
        <begin position="1"/>
        <end position="11"/>
    </location>
</feature>
<organism evidence="2 3">
    <name type="scientific">Methylobacterium indicum</name>
    <dbReference type="NCBI Taxonomy" id="1775910"/>
    <lineage>
        <taxon>Bacteria</taxon>
        <taxon>Pseudomonadati</taxon>
        <taxon>Pseudomonadota</taxon>
        <taxon>Alphaproteobacteria</taxon>
        <taxon>Hyphomicrobiales</taxon>
        <taxon>Methylobacteriaceae</taxon>
        <taxon>Methylobacterium</taxon>
    </lineage>
</organism>
<name>A0A8H8WX70_9HYPH</name>
<accession>A0A8H8WX70</accession>
<sequence length="122" mass="13550">MQVMERPECRPDMNNARQGGQLRPIFGQRRRGDRDDRNEILRRGRFSFQATGFGTVGNRVGPPARRPLAAPPVVVDKASRALGSTRSGCHPARAFSDEVDAGSSKKMRQDKDLERFAIAARS</sequence>
<dbReference type="Proteomes" id="UP000663508">
    <property type="component" value="Chromosome"/>
</dbReference>
<protein>
    <submittedName>
        <fullName evidence="2">Uncharacterized protein</fullName>
    </submittedName>
</protein>
<dbReference type="KEGG" id="mind:mvi_46290"/>
<proteinExistence type="predicted"/>
<gene>
    <name evidence="2" type="ORF">mvi_46290</name>
</gene>